<sequence>MSSDAADWAVQELRRALRKKAAEDEPGAIPETLSAPTKETLAFLVDFLTAYRLYGKQSNVLPDDYRESVKYRWLMDRLESQLAHDANMHGKSSVMRGISGRQDERIDASSFPFLKTVEELFKPDDRDHMLNLVIYAPPPPVGPTGVGKTDFGYSVIDAARMIHPGGLTVASNNTSDPFEDVESWTELEAWLEATDGTKLFLWDEAAQVLQFDDIDSGRELSRLIKLLRKYDCHLIVIGHTGKDIPKDIRRMVLFALKESKKKAVIGAGLKEDNVGWMQIKNVLYRLNNIRATTIEYDSIGDKGRFVFDREDAVDARADPGDDVDDTYHQCQATTKKGDQCGKEARYPRGEPIYCGTHRSKLNDDENDD</sequence>
<evidence type="ECO:0000313" key="1">
    <source>
        <dbReference type="EMBL" id="GGC49805.1"/>
    </source>
</evidence>
<dbReference type="EMBL" id="BMCI01000002">
    <property type="protein sequence ID" value="GGC49805.1"/>
    <property type="molecule type" value="Genomic_DNA"/>
</dbReference>
<dbReference type="AlphaFoldDB" id="A0A830E3G8"/>
<comment type="caution">
    <text evidence="1">The sequence shown here is derived from an EMBL/GenBank/DDBJ whole genome shotgun (WGS) entry which is preliminary data.</text>
</comment>
<proteinExistence type="predicted"/>
<protein>
    <submittedName>
        <fullName evidence="1">Uncharacterized protein</fullName>
    </submittedName>
</protein>
<accession>A0A830E3G8</accession>
<dbReference type="InterPro" id="IPR027417">
    <property type="entry name" value="P-loop_NTPase"/>
</dbReference>
<dbReference type="SUPFAM" id="SSF52540">
    <property type="entry name" value="P-loop containing nucleoside triphosphate hydrolases"/>
    <property type="match status" value="1"/>
</dbReference>
<name>A0A830E3G8_9EURY</name>
<dbReference type="Gene3D" id="3.40.50.300">
    <property type="entry name" value="P-loop containing nucleotide triphosphate hydrolases"/>
    <property type="match status" value="1"/>
</dbReference>
<gene>
    <name evidence="1" type="ORF">GCM10007209_09350</name>
</gene>
<dbReference type="Proteomes" id="UP000646833">
    <property type="component" value="Unassembled WGS sequence"/>
</dbReference>
<reference evidence="1" key="1">
    <citation type="journal article" date="2014" name="Int. J. Syst. Evol. Microbiol.">
        <title>Complete genome sequence of Corynebacterium casei LMG S-19264T (=DSM 44701T), isolated from a smear-ripened cheese.</title>
        <authorList>
            <consortium name="US DOE Joint Genome Institute (JGI-PGF)"/>
            <person name="Walter F."/>
            <person name="Albersmeier A."/>
            <person name="Kalinowski J."/>
            <person name="Ruckert C."/>
        </authorList>
    </citation>
    <scope>NUCLEOTIDE SEQUENCE</scope>
    <source>
        <strain evidence="1">CCM 7217</strain>
    </source>
</reference>
<evidence type="ECO:0000313" key="2">
    <source>
        <dbReference type="Proteomes" id="UP000646833"/>
    </source>
</evidence>
<reference evidence="1" key="2">
    <citation type="submission" date="2020-09" db="EMBL/GenBank/DDBJ databases">
        <authorList>
            <person name="Sun Q."/>
            <person name="Sedlacek I."/>
        </authorList>
    </citation>
    <scope>NUCLEOTIDE SEQUENCE</scope>
    <source>
        <strain evidence="1">CCM 7217</strain>
    </source>
</reference>
<organism evidence="1 2">
    <name type="scientific">Haloferax sulfurifontis</name>
    <dbReference type="NCBI Taxonomy" id="255616"/>
    <lineage>
        <taxon>Archaea</taxon>
        <taxon>Methanobacteriati</taxon>
        <taxon>Methanobacteriota</taxon>
        <taxon>Stenosarchaea group</taxon>
        <taxon>Halobacteria</taxon>
        <taxon>Halobacteriales</taxon>
        <taxon>Haloferacaceae</taxon>
        <taxon>Haloferax</taxon>
    </lineage>
</organism>
<dbReference type="RefSeq" id="WP_188423311.1">
    <property type="nucleotide sequence ID" value="NZ_BMCI01000002.1"/>
</dbReference>